<accession>A0A0B1YRU2</accession>
<dbReference type="InterPro" id="IPR031856">
    <property type="entry name" value="YdaS_toxin-like"/>
</dbReference>
<dbReference type="EMBL" id="JQGJ01000050">
    <property type="protein sequence ID" value="KHK61170.1"/>
    <property type="molecule type" value="Genomic_DNA"/>
</dbReference>
<dbReference type="Gene3D" id="1.10.260.40">
    <property type="entry name" value="lambda repressor-like DNA-binding domains"/>
    <property type="match status" value="1"/>
</dbReference>
<gene>
    <name evidence="1" type="ORF">JZ00_30100</name>
</gene>
<evidence type="ECO:0000313" key="1">
    <source>
        <dbReference type="EMBL" id="KHK61170.1"/>
    </source>
</evidence>
<proteinExistence type="predicted"/>
<name>A0A0B1YRU2_9PSED</name>
<protein>
    <submittedName>
        <fullName evidence="1">Rha family transcriptional regulator</fullName>
    </submittedName>
</protein>
<organism evidence="1 2">
    <name type="scientific">Pseudomonas frederiksbergensis</name>
    <dbReference type="NCBI Taxonomy" id="104087"/>
    <lineage>
        <taxon>Bacteria</taxon>
        <taxon>Pseudomonadati</taxon>
        <taxon>Pseudomonadota</taxon>
        <taxon>Gammaproteobacteria</taxon>
        <taxon>Pseudomonadales</taxon>
        <taxon>Pseudomonadaceae</taxon>
        <taxon>Pseudomonas</taxon>
    </lineage>
</organism>
<dbReference type="Proteomes" id="UP000030949">
    <property type="component" value="Unassembled WGS sequence"/>
</dbReference>
<dbReference type="GO" id="GO:0003677">
    <property type="term" value="F:DNA binding"/>
    <property type="evidence" value="ECO:0007669"/>
    <property type="project" value="InterPro"/>
</dbReference>
<comment type="caution">
    <text evidence="1">The sequence shown here is derived from an EMBL/GenBank/DDBJ whole genome shotgun (WGS) entry which is preliminary data.</text>
</comment>
<reference evidence="2" key="1">
    <citation type="submission" date="2015-03" db="EMBL/GenBank/DDBJ databases">
        <title>Pseudomonas frederiksbergensis hydrocarbon degrader.</title>
        <authorList>
            <person name="Brown L.M."/>
            <person name="Ruiz O.N."/>
            <person name="Mueller S."/>
            <person name="Gunasekera T.S."/>
        </authorList>
    </citation>
    <scope>NUCLEOTIDE SEQUENCE [LARGE SCALE GENOMIC DNA]</scope>
    <source>
        <strain evidence="2">SI8</strain>
    </source>
</reference>
<dbReference type="OrthoDB" id="7007021at2"/>
<dbReference type="AlphaFoldDB" id="A0A0B1YRU2"/>
<dbReference type="SUPFAM" id="SSF47413">
    <property type="entry name" value="lambda repressor-like DNA-binding domains"/>
    <property type="match status" value="1"/>
</dbReference>
<evidence type="ECO:0000313" key="2">
    <source>
        <dbReference type="Proteomes" id="UP000030949"/>
    </source>
</evidence>
<dbReference type="RefSeq" id="WP_039594713.1">
    <property type="nucleotide sequence ID" value="NZ_JQGJ02000048.1"/>
</dbReference>
<sequence length="70" mass="7359">MTPIERLVDHFGGQTKTALALGVTQAAVSYWVTGAYSMSAKTAFKAEELTSGLITARELCAEPKPTVTAA</sequence>
<dbReference type="Pfam" id="PF15943">
    <property type="entry name" value="YdaS_toxin"/>
    <property type="match status" value="1"/>
</dbReference>
<dbReference type="InterPro" id="IPR010982">
    <property type="entry name" value="Lambda_DNA-bd_dom_sf"/>
</dbReference>